<accession>A0A836CN30</accession>
<keyword evidence="7" id="KW-1185">Reference proteome</keyword>
<feature type="repeat" description="TPR" evidence="3">
    <location>
        <begin position="311"/>
        <end position="344"/>
    </location>
</feature>
<dbReference type="SMART" id="SM00028">
    <property type="entry name" value="TPR"/>
    <property type="match status" value="9"/>
</dbReference>
<dbReference type="SUPFAM" id="SSF48452">
    <property type="entry name" value="TPR-like"/>
    <property type="match status" value="2"/>
</dbReference>
<dbReference type="AlphaFoldDB" id="A0A836CN30"/>
<reference evidence="6" key="1">
    <citation type="submission" date="2021-02" db="EMBL/GenBank/DDBJ databases">
        <title>First Annotated Genome of the Yellow-green Alga Tribonema minus.</title>
        <authorList>
            <person name="Mahan K.M."/>
        </authorList>
    </citation>
    <scope>NUCLEOTIDE SEQUENCE</scope>
    <source>
        <strain evidence="6">UTEX B ZZ1240</strain>
    </source>
</reference>
<evidence type="ECO:0000256" key="4">
    <source>
        <dbReference type="SAM" id="Coils"/>
    </source>
</evidence>
<organism evidence="6 7">
    <name type="scientific">Tribonema minus</name>
    <dbReference type="NCBI Taxonomy" id="303371"/>
    <lineage>
        <taxon>Eukaryota</taxon>
        <taxon>Sar</taxon>
        <taxon>Stramenopiles</taxon>
        <taxon>Ochrophyta</taxon>
        <taxon>PX clade</taxon>
        <taxon>Xanthophyceae</taxon>
        <taxon>Tribonematales</taxon>
        <taxon>Tribonemataceae</taxon>
        <taxon>Tribonema</taxon>
    </lineage>
</organism>
<keyword evidence="2 3" id="KW-0802">TPR repeat</keyword>
<dbReference type="PROSITE" id="PS50076">
    <property type="entry name" value="DNAJ_2"/>
    <property type="match status" value="1"/>
</dbReference>
<dbReference type="PANTHER" id="PTHR45188">
    <property type="entry name" value="DNAJ PROTEIN P58IPK HOMOLOG"/>
    <property type="match status" value="1"/>
</dbReference>
<evidence type="ECO:0000313" key="7">
    <source>
        <dbReference type="Proteomes" id="UP000664859"/>
    </source>
</evidence>
<dbReference type="Gene3D" id="1.25.40.10">
    <property type="entry name" value="Tetratricopeptide repeat domain"/>
    <property type="match status" value="1"/>
</dbReference>
<dbReference type="OrthoDB" id="10250354at2759"/>
<feature type="repeat" description="TPR" evidence="3">
    <location>
        <begin position="193"/>
        <end position="226"/>
    </location>
</feature>
<evidence type="ECO:0000256" key="3">
    <source>
        <dbReference type="PROSITE-ProRule" id="PRU00339"/>
    </source>
</evidence>
<keyword evidence="1" id="KW-0677">Repeat</keyword>
<dbReference type="InterPro" id="IPR001623">
    <property type="entry name" value="DnaJ_domain"/>
</dbReference>
<dbReference type="PROSITE" id="PS50005">
    <property type="entry name" value="TPR"/>
    <property type="match status" value="3"/>
</dbReference>
<proteinExistence type="predicted"/>
<gene>
    <name evidence="6" type="ORF">JKP88DRAFT_271614</name>
</gene>
<evidence type="ECO:0000256" key="2">
    <source>
        <dbReference type="ARBA" id="ARBA00022803"/>
    </source>
</evidence>
<dbReference type="PANTHER" id="PTHR45188:SF2">
    <property type="entry name" value="DNAJ HOMOLOG SUBFAMILY C MEMBER 7"/>
    <property type="match status" value="1"/>
</dbReference>
<dbReference type="SUPFAM" id="SSF46565">
    <property type="entry name" value="Chaperone J-domain"/>
    <property type="match status" value="1"/>
</dbReference>
<dbReference type="CDD" id="cd06257">
    <property type="entry name" value="DnaJ"/>
    <property type="match status" value="1"/>
</dbReference>
<comment type="caution">
    <text evidence="6">The sequence shown here is derived from an EMBL/GenBank/DDBJ whole genome shotgun (WGS) entry which is preliminary data.</text>
</comment>
<feature type="coiled-coil region" evidence="4">
    <location>
        <begin position="310"/>
        <end position="344"/>
    </location>
</feature>
<dbReference type="PROSITE" id="PS00636">
    <property type="entry name" value="DNAJ_1"/>
    <property type="match status" value="1"/>
</dbReference>
<sequence length="467" mass="53214">MAEEAPQNASGLRSQAETKLSTGALAEALELFSKVIELEPANERNFYKRFRVHLKRGSYSEAVADLSAALKIKPKYKVALAQRAKLYRLLGQCAESRNDYLALQAMDPKHADLAEGLPQADLCAHQLAEAHAHFERRLYPQARDLYGQVLDHIAEYYAVPLLLRKAECSWHLNDYEVVVADTGRVIKLQKENTAALKMRGEAYYRLAEVNMAINHFKEALKHDPDHRECKDWFHRCRAVQKRMEQAEGYNQSAQPVLAAQLWQEAAELDPHHRLLNGPLLVRAAGALARAGLWQRSVDVATRALQADPSLKEAKVLIGDAQMELEQYEQAVRTYQEAREMEDDQVLQQKQRKAEVALKQSKQKNYYKILGVARTATVKEVKKAYREQALIWHPDKWQNEEEKEKAEEQFQQVAEAYEVLNDAELRAKYDRGEDVFENQGGGGGQHGHPFHQGFPFGGGGQTFHFRFN</sequence>
<protein>
    <recommendedName>
        <fullName evidence="5">J domain-containing protein</fullName>
    </recommendedName>
</protein>
<evidence type="ECO:0000256" key="1">
    <source>
        <dbReference type="ARBA" id="ARBA00022737"/>
    </source>
</evidence>
<dbReference type="EMBL" id="JAFCMP010000051">
    <property type="protein sequence ID" value="KAG5189401.1"/>
    <property type="molecule type" value="Genomic_DNA"/>
</dbReference>
<dbReference type="PRINTS" id="PR00625">
    <property type="entry name" value="JDOMAIN"/>
</dbReference>
<dbReference type="InterPro" id="IPR018253">
    <property type="entry name" value="DnaJ_domain_CS"/>
</dbReference>
<keyword evidence="4" id="KW-0175">Coiled coil</keyword>
<feature type="domain" description="J" evidence="5">
    <location>
        <begin position="364"/>
        <end position="432"/>
    </location>
</feature>
<feature type="repeat" description="TPR" evidence="3">
    <location>
        <begin position="9"/>
        <end position="42"/>
    </location>
</feature>
<evidence type="ECO:0000313" key="6">
    <source>
        <dbReference type="EMBL" id="KAG5189401.1"/>
    </source>
</evidence>
<dbReference type="Pfam" id="PF13181">
    <property type="entry name" value="TPR_8"/>
    <property type="match status" value="1"/>
</dbReference>
<dbReference type="Pfam" id="PF07719">
    <property type="entry name" value="TPR_2"/>
    <property type="match status" value="1"/>
</dbReference>
<dbReference type="InterPro" id="IPR019734">
    <property type="entry name" value="TPR_rpt"/>
</dbReference>
<dbReference type="Proteomes" id="UP000664859">
    <property type="component" value="Unassembled WGS sequence"/>
</dbReference>
<dbReference type="InterPro" id="IPR013105">
    <property type="entry name" value="TPR_2"/>
</dbReference>
<dbReference type="SMART" id="SM00271">
    <property type="entry name" value="DnaJ"/>
    <property type="match status" value="1"/>
</dbReference>
<name>A0A836CN30_9STRA</name>
<evidence type="ECO:0000259" key="5">
    <source>
        <dbReference type="PROSITE" id="PS50076"/>
    </source>
</evidence>
<dbReference type="InterPro" id="IPR011990">
    <property type="entry name" value="TPR-like_helical_dom_sf"/>
</dbReference>
<dbReference type="Gene3D" id="1.10.287.110">
    <property type="entry name" value="DnaJ domain"/>
    <property type="match status" value="1"/>
</dbReference>
<feature type="coiled-coil region" evidence="4">
    <location>
        <begin position="395"/>
        <end position="422"/>
    </location>
</feature>
<dbReference type="Pfam" id="PF00226">
    <property type="entry name" value="DnaJ"/>
    <property type="match status" value="1"/>
</dbReference>
<dbReference type="InterPro" id="IPR036869">
    <property type="entry name" value="J_dom_sf"/>
</dbReference>